<protein>
    <submittedName>
        <fullName evidence="2">Uncharacterized protein</fullName>
    </submittedName>
</protein>
<evidence type="ECO:0000256" key="1">
    <source>
        <dbReference type="SAM" id="MobiDB-lite"/>
    </source>
</evidence>
<feature type="region of interest" description="Disordered" evidence="1">
    <location>
        <begin position="1"/>
        <end position="77"/>
    </location>
</feature>
<accession>A0A218WG52</accession>
<sequence>MRGRNAVNAGPEPDAGLKPDAGPKPDAINAGPEPDAGLKPDTGPKPDAINAGPEPDAGLKPDMGPKPDAINAGPEPDAGVEAQCSKCRAGARCRAEARCGAEAQCNKCGVDRKVQEMRKQMSMLRNSARRCNAVTLICLWSCFVEQGWGLSVEIPRSWMDGRRSLSHLWSITIQAVFLCRISYNGKRKQ</sequence>
<name>A0A218WG52_PUNGR</name>
<organism evidence="2 3">
    <name type="scientific">Punica granatum</name>
    <name type="common">Pomegranate</name>
    <dbReference type="NCBI Taxonomy" id="22663"/>
    <lineage>
        <taxon>Eukaryota</taxon>
        <taxon>Viridiplantae</taxon>
        <taxon>Streptophyta</taxon>
        <taxon>Embryophyta</taxon>
        <taxon>Tracheophyta</taxon>
        <taxon>Spermatophyta</taxon>
        <taxon>Magnoliopsida</taxon>
        <taxon>eudicotyledons</taxon>
        <taxon>Gunneridae</taxon>
        <taxon>Pentapetalae</taxon>
        <taxon>rosids</taxon>
        <taxon>malvids</taxon>
        <taxon>Myrtales</taxon>
        <taxon>Lythraceae</taxon>
        <taxon>Punica</taxon>
    </lineage>
</organism>
<gene>
    <name evidence="2" type="ORF">CDL15_Pgr001012</name>
</gene>
<dbReference type="EMBL" id="MTKT01004318">
    <property type="protein sequence ID" value="OWM71805.1"/>
    <property type="molecule type" value="Genomic_DNA"/>
</dbReference>
<dbReference type="Proteomes" id="UP000197138">
    <property type="component" value="Unassembled WGS sequence"/>
</dbReference>
<reference evidence="3" key="1">
    <citation type="journal article" date="2017" name="Plant J.">
        <title>The pomegranate (Punica granatum L.) genome and the genomics of punicalagin biosynthesis.</title>
        <authorList>
            <person name="Qin G."/>
            <person name="Xu C."/>
            <person name="Ming R."/>
            <person name="Tang H."/>
            <person name="Guyot R."/>
            <person name="Kramer E.M."/>
            <person name="Hu Y."/>
            <person name="Yi X."/>
            <person name="Qi Y."/>
            <person name="Xu X."/>
            <person name="Gao Z."/>
            <person name="Pan H."/>
            <person name="Jian J."/>
            <person name="Tian Y."/>
            <person name="Yue Z."/>
            <person name="Xu Y."/>
        </authorList>
    </citation>
    <scope>NUCLEOTIDE SEQUENCE [LARGE SCALE GENOMIC DNA]</scope>
    <source>
        <strain evidence="3">cv. Dabenzi</strain>
    </source>
</reference>
<dbReference type="AlphaFoldDB" id="A0A218WG52"/>
<proteinExistence type="predicted"/>
<comment type="caution">
    <text evidence="2">The sequence shown here is derived from an EMBL/GenBank/DDBJ whole genome shotgun (WGS) entry which is preliminary data.</text>
</comment>
<evidence type="ECO:0000313" key="2">
    <source>
        <dbReference type="EMBL" id="OWM71805.1"/>
    </source>
</evidence>
<evidence type="ECO:0000313" key="3">
    <source>
        <dbReference type="Proteomes" id="UP000197138"/>
    </source>
</evidence>